<organism evidence="1">
    <name type="scientific">Dermatophagoides farinae</name>
    <name type="common">American house dust mite</name>
    <dbReference type="NCBI Taxonomy" id="6954"/>
    <lineage>
        <taxon>Eukaryota</taxon>
        <taxon>Metazoa</taxon>
        <taxon>Ecdysozoa</taxon>
        <taxon>Arthropoda</taxon>
        <taxon>Chelicerata</taxon>
        <taxon>Arachnida</taxon>
        <taxon>Acari</taxon>
        <taxon>Acariformes</taxon>
        <taxon>Sarcoptiformes</taxon>
        <taxon>Astigmata</taxon>
        <taxon>Psoroptidia</taxon>
        <taxon>Analgoidea</taxon>
        <taxon>Pyroglyphidae</taxon>
        <taxon>Dermatophagoidinae</taxon>
        <taxon>Dermatophagoides</taxon>
    </lineage>
</organism>
<dbReference type="EMBL" id="SDOV01000001">
    <property type="protein sequence ID" value="KAH7645040.1"/>
    <property type="molecule type" value="Genomic_DNA"/>
</dbReference>
<comment type="caution">
    <text evidence="1">The sequence shown here is derived from an EMBL/GenBank/DDBJ whole genome shotgun (WGS) entry which is preliminary data.</text>
</comment>
<sequence length="114" mass="13017">MFGVIIGIAVGILSRCMQTSISGHHFPSPFIRSSSWFDYIDFSVNNNNNRNRRIVPTTNEEEMIEFPLQRDHRSSSINMDDVSNMDSVVVNVDEHDYDQRSSTTTINFVTANND</sequence>
<reference evidence="1" key="2">
    <citation type="journal article" date="2021" name="World Allergy Organ. J.">
        <title>Chromosome-level assembly of Dermatophagoides farinae genome and transcriptome reveals two novel allergens Der f 37 and Der f 39.</title>
        <authorList>
            <person name="Chen J."/>
            <person name="Cai Z."/>
            <person name="Fan D."/>
            <person name="Hu J."/>
            <person name="Hou Y."/>
            <person name="He Y."/>
            <person name="Zhang Z."/>
            <person name="Zhao Z."/>
            <person name="Gao P."/>
            <person name="Hu W."/>
            <person name="Sun J."/>
            <person name="Li J."/>
            <person name="Ji K."/>
        </authorList>
    </citation>
    <scope>NUCLEOTIDE SEQUENCE</scope>
    <source>
        <strain evidence="1">JKM2019</strain>
    </source>
</reference>
<accession>A0A9D4SL27</accession>
<name>A0A9D4SL27_DERFA</name>
<gene>
    <name evidence="1" type="ORF">HUG17_0578</name>
</gene>
<evidence type="ECO:0000313" key="1">
    <source>
        <dbReference type="EMBL" id="KAH7645040.1"/>
    </source>
</evidence>
<protein>
    <submittedName>
        <fullName evidence="1">Uncharacterized protein</fullName>
    </submittedName>
</protein>
<dbReference type="AlphaFoldDB" id="A0A9D4SL27"/>
<dbReference type="Proteomes" id="UP000828236">
    <property type="component" value="Unassembled WGS sequence"/>
</dbReference>
<reference evidence="1" key="1">
    <citation type="submission" date="2020-06" db="EMBL/GenBank/DDBJ databases">
        <authorList>
            <person name="Ji K."/>
            <person name="Li J."/>
        </authorList>
    </citation>
    <scope>NUCLEOTIDE SEQUENCE</scope>
    <source>
        <strain evidence="1">JKM2019</strain>
        <tissue evidence="1">Whole body</tissue>
    </source>
</reference>
<proteinExistence type="predicted"/>